<evidence type="ECO:0000259" key="4">
    <source>
        <dbReference type="PROSITE" id="PS50883"/>
    </source>
</evidence>
<dbReference type="FunFam" id="3.30.70.270:FF:000001">
    <property type="entry name" value="Diguanylate cyclase domain protein"/>
    <property type="match status" value="1"/>
</dbReference>
<dbReference type="CDD" id="cd00130">
    <property type="entry name" value="PAS"/>
    <property type="match status" value="2"/>
</dbReference>
<reference evidence="7 8" key="1">
    <citation type="submission" date="2020-10" db="EMBL/GenBank/DDBJ databases">
        <title>Connecting structure to function with the recovery of over 1000 high-quality activated sludge metagenome-assembled genomes encoding full-length rRNA genes using long-read sequencing.</title>
        <authorList>
            <person name="Singleton C.M."/>
            <person name="Petriglieri F."/>
            <person name="Kristensen J.M."/>
            <person name="Kirkegaard R.H."/>
            <person name="Michaelsen T.Y."/>
            <person name="Andersen M.H."/>
            <person name="Karst S.M."/>
            <person name="Dueholm M.S."/>
            <person name="Nielsen P.H."/>
            <person name="Albertsen M."/>
        </authorList>
    </citation>
    <scope>NUCLEOTIDE SEQUENCE [LARGE SCALE GENOMIC DNA]</scope>
    <source>
        <strain evidence="7">EsbW_18-Q3-R4-48_BATAC.463</strain>
    </source>
</reference>
<organism evidence="7 8">
    <name type="scientific">Candidatus Dechloromonas phosphorivorans</name>
    <dbReference type="NCBI Taxonomy" id="2899244"/>
    <lineage>
        <taxon>Bacteria</taxon>
        <taxon>Pseudomonadati</taxon>
        <taxon>Pseudomonadota</taxon>
        <taxon>Betaproteobacteria</taxon>
        <taxon>Rhodocyclales</taxon>
        <taxon>Azonexaceae</taxon>
        <taxon>Dechloromonas</taxon>
    </lineage>
</organism>
<dbReference type="GO" id="GO:0007165">
    <property type="term" value="P:signal transduction"/>
    <property type="evidence" value="ECO:0007669"/>
    <property type="project" value="InterPro"/>
</dbReference>
<accession>A0A935JY69</accession>
<dbReference type="AlphaFoldDB" id="A0A935JY69"/>
<dbReference type="Gene3D" id="6.10.340.10">
    <property type="match status" value="1"/>
</dbReference>
<dbReference type="SUPFAM" id="SSF158472">
    <property type="entry name" value="HAMP domain-like"/>
    <property type="match status" value="1"/>
</dbReference>
<dbReference type="CDD" id="cd01949">
    <property type="entry name" value="GGDEF"/>
    <property type="match status" value="1"/>
</dbReference>
<dbReference type="CDD" id="cd01948">
    <property type="entry name" value="EAL"/>
    <property type="match status" value="1"/>
</dbReference>
<evidence type="ECO:0000256" key="1">
    <source>
        <dbReference type="SAM" id="Phobius"/>
    </source>
</evidence>
<dbReference type="InterPro" id="IPR029787">
    <property type="entry name" value="Nucleotide_cyclase"/>
</dbReference>
<dbReference type="InterPro" id="IPR001610">
    <property type="entry name" value="PAC"/>
</dbReference>
<dbReference type="Gene3D" id="3.20.20.450">
    <property type="entry name" value="EAL domain"/>
    <property type="match status" value="1"/>
</dbReference>
<dbReference type="SMART" id="SM00052">
    <property type="entry name" value="EAL"/>
    <property type="match status" value="1"/>
</dbReference>
<feature type="transmembrane region" description="Helical" evidence="1">
    <location>
        <begin position="13"/>
        <end position="33"/>
    </location>
</feature>
<evidence type="ECO:0000259" key="5">
    <source>
        <dbReference type="PROSITE" id="PS50885"/>
    </source>
</evidence>
<evidence type="ECO:0000313" key="8">
    <source>
        <dbReference type="Proteomes" id="UP000739411"/>
    </source>
</evidence>
<dbReference type="EMBL" id="JADJMS010000012">
    <property type="protein sequence ID" value="MBK7414714.1"/>
    <property type="molecule type" value="Genomic_DNA"/>
</dbReference>
<dbReference type="InterPro" id="IPR000014">
    <property type="entry name" value="PAS"/>
</dbReference>
<dbReference type="SUPFAM" id="SSF55785">
    <property type="entry name" value="PYP-like sensor domain (PAS domain)"/>
    <property type="match status" value="2"/>
</dbReference>
<feature type="domain" description="PAC" evidence="3">
    <location>
        <begin position="311"/>
        <end position="363"/>
    </location>
</feature>
<dbReference type="SMART" id="SM00267">
    <property type="entry name" value="GGDEF"/>
    <property type="match status" value="1"/>
</dbReference>
<feature type="domain" description="EAL" evidence="4">
    <location>
        <begin position="657"/>
        <end position="911"/>
    </location>
</feature>
<dbReference type="Pfam" id="PF00990">
    <property type="entry name" value="GGDEF"/>
    <property type="match status" value="1"/>
</dbReference>
<dbReference type="NCBIfam" id="TIGR00254">
    <property type="entry name" value="GGDEF"/>
    <property type="match status" value="1"/>
</dbReference>
<evidence type="ECO:0000259" key="2">
    <source>
        <dbReference type="PROSITE" id="PS50112"/>
    </source>
</evidence>
<dbReference type="InterPro" id="IPR035965">
    <property type="entry name" value="PAS-like_dom_sf"/>
</dbReference>
<dbReference type="InterPro" id="IPR035919">
    <property type="entry name" value="EAL_sf"/>
</dbReference>
<dbReference type="SMART" id="SM00304">
    <property type="entry name" value="HAMP"/>
    <property type="match status" value="1"/>
</dbReference>
<keyword evidence="1" id="KW-0812">Transmembrane</keyword>
<dbReference type="SMART" id="SM00091">
    <property type="entry name" value="PAS"/>
    <property type="match status" value="1"/>
</dbReference>
<feature type="domain" description="GGDEF" evidence="6">
    <location>
        <begin position="516"/>
        <end position="648"/>
    </location>
</feature>
<comment type="caution">
    <text evidence="7">The sequence shown here is derived from an EMBL/GenBank/DDBJ whole genome shotgun (WGS) entry which is preliminary data.</text>
</comment>
<dbReference type="PANTHER" id="PTHR44757:SF2">
    <property type="entry name" value="BIOFILM ARCHITECTURE MAINTENANCE PROTEIN MBAA"/>
    <property type="match status" value="1"/>
</dbReference>
<evidence type="ECO:0000313" key="7">
    <source>
        <dbReference type="EMBL" id="MBK7414714.1"/>
    </source>
</evidence>
<feature type="domain" description="HAMP" evidence="5">
    <location>
        <begin position="180"/>
        <end position="232"/>
    </location>
</feature>
<name>A0A935JY69_9RHOO</name>
<keyword evidence="1" id="KW-0472">Membrane</keyword>
<evidence type="ECO:0000259" key="3">
    <source>
        <dbReference type="PROSITE" id="PS50113"/>
    </source>
</evidence>
<dbReference type="PROSITE" id="PS50113">
    <property type="entry name" value="PAC"/>
    <property type="match status" value="2"/>
</dbReference>
<dbReference type="Pfam" id="PF13426">
    <property type="entry name" value="PAS_9"/>
    <property type="match status" value="2"/>
</dbReference>
<dbReference type="Proteomes" id="UP000739411">
    <property type="component" value="Unassembled WGS sequence"/>
</dbReference>
<sequence>MSKRSGLSIRWKLVLTSILVEALMLGALAWNGLRLMDESLQRLAATRLNEVSVLLNAALAPAMAAQDYAPVADVFKQSLRHDGIQYFVLTDARGKRLLADGWANETALPDYQSPSEVNASSERIDFRIPITLSSQIYGYLHFGISTQFLQEARQHLQRQSLIIALLAIALSLLLLLAIAHWLTRHLKRLERASEAVSKGDYTVLVNIDSKDEIGHLGDTFNRMTQHIGIQVAELSASEARFKSLLNLSTDLYWEQDSNFRFTRRDTSRLNEDSAQLLDLLIGKARWELNTTLTPAEWERHRRTLEAHEIFKGFEYGILHPDGRTTYHSIHGEPIFDDAGNFSGYRGTASDITQRKEIEAALRLSATVFAEVHESIVISDAEWRIIDLNPMVCEMTGFSRGELLGRDVRQQFELDESNFDQAAISQIGEEGHWRGEGSSLRKTGERFPALLTISNVCNPSGQTLNYIFIFSDITALKSQQEKLEALAHYDALTRLPNRVLFADRLQQSLHQAKRKNELLAIAYLDLDGFKPINDTYGHAAGDALLIEVAKRLKQCVRSGDTAARLGGDEFALLLRADDFGECEAALLRVLNALSNEFVINGCNVSISASIGVTVFPHDNSEPDVLLRHADQAMYLAKQSGRNRYHFFDSELDRRQKSHSEKIMRIEAAFDAEEFVLFYQPKVDMRSGQIYGAEALIRWQHPERGIVSPAEFLPLIEESEFSVKLGEWVIKAALKQQKIWQKNGLTVTVSVNITPRHIQSPGFVSQLRHLLDAHPTVAPALIEFEIVESAALDDIKHISGIMSECVDFGISFALDDFGTGYSSLTYFRHLPANTLKIDQSFIRDMLADPEDLAIAQGVIGLAQAFQRTVIAEGVETDAHGTRLLEMGCYLAQGYGIARPMPACELPGWIENYKAPSVWTQART</sequence>
<dbReference type="Pfam" id="PF00563">
    <property type="entry name" value="EAL"/>
    <property type="match status" value="1"/>
</dbReference>
<dbReference type="GO" id="GO:0003824">
    <property type="term" value="F:catalytic activity"/>
    <property type="evidence" value="ECO:0007669"/>
    <property type="project" value="UniProtKB-ARBA"/>
</dbReference>
<dbReference type="PROSITE" id="PS50885">
    <property type="entry name" value="HAMP"/>
    <property type="match status" value="1"/>
</dbReference>
<gene>
    <name evidence="7" type="ORF">IPJ38_05920</name>
</gene>
<dbReference type="InterPro" id="IPR001633">
    <property type="entry name" value="EAL_dom"/>
</dbReference>
<dbReference type="PROSITE" id="PS50883">
    <property type="entry name" value="EAL"/>
    <property type="match status" value="1"/>
</dbReference>
<dbReference type="PROSITE" id="PS50887">
    <property type="entry name" value="GGDEF"/>
    <property type="match status" value="1"/>
</dbReference>
<dbReference type="NCBIfam" id="TIGR00229">
    <property type="entry name" value="sensory_box"/>
    <property type="match status" value="2"/>
</dbReference>
<dbReference type="CDD" id="cd06225">
    <property type="entry name" value="HAMP"/>
    <property type="match status" value="1"/>
</dbReference>
<dbReference type="SMART" id="SM00086">
    <property type="entry name" value="PAC"/>
    <property type="match status" value="2"/>
</dbReference>
<feature type="domain" description="PAS" evidence="2">
    <location>
        <begin position="353"/>
        <end position="430"/>
    </location>
</feature>
<feature type="transmembrane region" description="Helical" evidence="1">
    <location>
        <begin position="161"/>
        <end position="182"/>
    </location>
</feature>
<dbReference type="SUPFAM" id="SSF141868">
    <property type="entry name" value="EAL domain-like"/>
    <property type="match status" value="1"/>
</dbReference>
<dbReference type="PANTHER" id="PTHR44757">
    <property type="entry name" value="DIGUANYLATE CYCLASE DGCP"/>
    <property type="match status" value="1"/>
</dbReference>
<dbReference type="InterPro" id="IPR000700">
    <property type="entry name" value="PAS-assoc_C"/>
</dbReference>
<dbReference type="Gene3D" id="3.30.70.270">
    <property type="match status" value="1"/>
</dbReference>
<dbReference type="SUPFAM" id="SSF55073">
    <property type="entry name" value="Nucleotide cyclase"/>
    <property type="match status" value="1"/>
</dbReference>
<protein>
    <submittedName>
        <fullName evidence="7">EAL domain-containing protein</fullName>
    </submittedName>
</protein>
<dbReference type="GO" id="GO:0016020">
    <property type="term" value="C:membrane"/>
    <property type="evidence" value="ECO:0007669"/>
    <property type="project" value="InterPro"/>
</dbReference>
<proteinExistence type="predicted"/>
<feature type="domain" description="PAC" evidence="3">
    <location>
        <begin position="432"/>
        <end position="484"/>
    </location>
</feature>
<dbReference type="PROSITE" id="PS50112">
    <property type="entry name" value="PAS"/>
    <property type="match status" value="1"/>
</dbReference>
<dbReference type="InterPro" id="IPR000160">
    <property type="entry name" value="GGDEF_dom"/>
</dbReference>
<evidence type="ECO:0000259" key="6">
    <source>
        <dbReference type="PROSITE" id="PS50887"/>
    </source>
</evidence>
<dbReference type="Pfam" id="PF00672">
    <property type="entry name" value="HAMP"/>
    <property type="match status" value="1"/>
</dbReference>
<keyword evidence="1" id="KW-1133">Transmembrane helix</keyword>
<dbReference type="Gene3D" id="3.30.450.20">
    <property type="entry name" value="PAS domain"/>
    <property type="match status" value="2"/>
</dbReference>
<dbReference type="InterPro" id="IPR043128">
    <property type="entry name" value="Rev_trsase/Diguanyl_cyclase"/>
</dbReference>
<dbReference type="InterPro" id="IPR003660">
    <property type="entry name" value="HAMP_dom"/>
</dbReference>
<dbReference type="InterPro" id="IPR052155">
    <property type="entry name" value="Biofilm_reg_signaling"/>
</dbReference>